<dbReference type="InterPro" id="IPR048283">
    <property type="entry name" value="AdoMetDC-like"/>
</dbReference>
<accession>A0A565BRK8</accession>
<evidence type="ECO:0000313" key="6">
    <source>
        <dbReference type="Proteomes" id="UP000489600"/>
    </source>
</evidence>
<dbReference type="GO" id="GO:0006597">
    <property type="term" value="P:spermine biosynthetic process"/>
    <property type="evidence" value="ECO:0007669"/>
    <property type="project" value="TreeGrafter"/>
</dbReference>
<evidence type="ECO:0000256" key="3">
    <source>
        <dbReference type="ARBA" id="ARBA00023066"/>
    </source>
</evidence>
<dbReference type="GO" id="GO:0004014">
    <property type="term" value="F:adenosylmethionine decarboxylase activity"/>
    <property type="evidence" value="ECO:0007669"/>
    <property type="project" value="InterPro"/>
</dbReference>
<dbReference type="GO" id="GO:0008295">
    <property type="term" value="P:spermidine biosynthetic process"/>
    <property type="evidence" value="ECO:0007669"/>
    <property type="project" value="UniProtKB-KW"/>
</dbReference>
<dbReference type="GO" id="GO:0005829">
    <property type="term" value="C:cytosol"/>
    <property type="evidence" value="ECO:0007669"/>
    <property type="project" value="TreeGrafter"/>
</dbReference>
<dbReference type="PANTHER" id="PTHR11570:SF15">
    <property type="entry name" value="S-ADENOSYLMETHIONINE DECARBOXYLASE PROENZYME 3"/>
    <property type="match status" value="1"/>
</dbReference>
<dbReference type="Pfam" id="PF01536">
    <property type="entry name" value="SAM_decarbox"/>
    <property type="match status" value="1"/>
</dbReference>
<dbReference type="PANTHER" id="PTHR11570">
    <property type="entry name" value="S-ADENOSYLMETHIONINE DECARBOXYLASE"/>
    <property type="match status" value="1"/>
</dbReference>
<keyword evidence="6" id="KW-1185">Reference proteome</keyword>
<dbReference type="UniPathway" id="UPA00331">
    <property type="reaction ID" value="UER00451"/>
</dbReference>
<comment type="pathway">
    <text evidence="1">Amine and polyamine biosynthesis; S-adenosylmethioninamine biosynthesis; S-adenosylmethioninamine from S-adenosyl-L-methionine: step 1/1.</text>
</comment>
<sequence>MAVSAIGFEGFEKRLEVSFFEPNVFLDPEGKGLRALTKSQLDEILTPAACTIPLCLSLQDHNQNMRDYKAALYDPTYP</sequence>
<evidence type="ECO:0000256" key="2">
    <source>
        <dbReference type="ARBA" id="ARBA00008466"/>
    </source>
</evidence>
<comment type="similarity">
    <text evidence="2">Belongs to the eukaryotic AdoMetDC family.</text>
</comment>
<name>A0A565BRK8_9BRAS</name>
<keyword evidence="3" id="KW-0745">Spermidine biosynthesis</keyword>
<dbReference type="Gene3D" id="3.30.360.50">
    <property type="entry name" value="S-adenosylmethionine decarboxylase"/>
    <property type="match status" value="1"/>
</dbReference>
<dbReference type="OrthoDB" id="1068353at2759"/>
<reference evidence="5" key="1">
    <citation type="submission" date="2019-07" db="EMBL/GenBank/DDBJ databases">
        <authorList>
            <person name="Dittberner H."/>
        </authorList>
    </citation>
    <scope>NUCLEOTIDE SEQUENCE [LARGE SCALE GENOMIC DNA]</scope>
</reference>
<dbReference type="InterPro" id="IPR016067">
    <property type="entry name" value="S-AdoMet_deCO2ase_core"/>
</dbReference>
<evidence type="ECO:0000256" key="4">
    <source>
        <dbReference type="ARBA" id="ARBA00023115"/>
    </source>
</evidence>
<keyword evidence="4" id="KW-0620">Polyamine biosynthesis</keyword>
<dbReference type="SUPFAM" id="SSF56276">
    <property type="entry name" value="S-adenosylmethionine decarboxylase"/>
    <property type="match status" value="1"/>
</dbReference>
<evidence type="ECO:0000313" key="5">
    <source>
        <dbReference type="EMBL" id="VVB03991.1"/>
    </source>
</evidence>
<dbReference type="AlphaFoldDB" id="A0A565BRK8"/>
<gene>
    <name evidence="5" type="ORF">ANE_LOCUS14435</name>
</gene>
<evidence type="ECO:0000256" key="1">
    <source>
        <dbReference type="ARBA" id="ARBA00004911"/>
    </source>
</evidence>
<dbReference type="Proteomes" id="UP000489600">
    <property type="component" value="Unassembled WGS sequence"/>
</dbReference>
<protein>
    <submittedName>
        <fullName evidence="5">Uncharacterized protein</fullName>
    </submittedName>
</protein>
<organism evidence="5 6">
    <name type="scientific">Arabis nemorensis</name>
    <dbReference type="NCBI Taxonomy" id="586526"/>
    <lineage>
        <taxon>Eukaryota</taxon>
        <taxon>Viridiplantae</taxon>
        <taxon>Streptophyta</taxon>
        <taxon>Embryophyta</taxon>
        <taxon>Tracheophyta</taxon>
        <taxon>Spermatophyta</taxon>
        <taxon>Magnoliopsida</taxon>
        <taxon>eudicotyledons</taxon>
        <taxon>Gunneridae</taxon>
        <taxon>Pentapetalae</taxon>
        <taxon>rosids</taxon>
        <taxon>malvids</taxon>
        <taxon>Brassicales</taxon>
        <taxon>Brassicaceae</taxon>
        <taxon>Arabideae</taxon>
        <taxon>Arabis</taxon>
    </lineage>
</organism>
<dbReference type="EMBL" id="CABITT030000005">
    <property type="protein sequence ID" value="VVB03991.1"/>
    <property type="molecule type" value="Genomic_DNA"/>
</dbReference>
<proteinExistence type="inferred from homology"/>
<comment type="caution">
    <text evidence="5">The sequence shown here is derived from an EMBL/GenBank/DDBJ whole genome shotgun (WGS) entry which is preliminary data.</text>
</comment>